<dbReference type="EMBL" id="GBRH01275619">
    <property type="protein sequence ID" value="JAD22276.1"/>
    <property type="molecule type" value="Transcribed_RNA"/>
</dbReference>
<sequence>MGSHNLFSMWSTLHSLLLCSVTILKLRIPRSGIAAPISTLLRFSAVLQGLRLTTS</sequence>
<organism evidence="2">
    <name type="scientific">Arundo donax</name>
    <name type="common">Giant reed</name>
    <name type="synonym">Donax arundinaceus</name>
    <dbReference type="NCBI Taxonomy" id="35708"/>
    <lineage>
        <taxon>Eukaryota</taxon>
        <taxon>Viridiplantae</taxon>
        <taxon>Streptophyta</taxon>
        <taxon>Embryophyta</taxon>
        <taxon>Tracheophyta</taxon>
        <taxon>Spermatophyta</taxon>
        <taxon>Magnoliopsida</taxon>
        <taxon>Liliopsida</taxon>
        <taxon>Poales</taxon>
        <taxon>Poaceae</taxon>
        <taxon>PACMAD clade</taxon>
        <taxon>Arundinoideae</taxon>
        <taxon>Arundineae</taxon>
        <taxon>Arundo</taxon>
    </lineage>
</organism>
<dbReference type="AlphaFoldDB" id="A0A0A8Y7Z0"/>
<keyword evidence="1" id="KW-0732">Signal</keyword>
<evidence type="ECO:0000313" key="2">
    <source>
        <dbReference type="EMBL" id="JAD22276.1"/>
    </source>
</evidence>
<reference evidence="2" key="2">
    <citation type="journal article" date="2015" name="Data Brief">
        <title>Shoot transcriptome of the giant reed, Arundo donax.</title>
        <authorList>
            <person name="Barrero R.A."/>
            <person name="Guerrero F.D."/>
            <person name="Moolhuijzen P."/>
            <person name="Goolsby J.A."/>
            <person name="Tidwell J."/>
            <person name="Bellgard S.E."/>
            <person name="Bellgard M.I."/>
        </authorList>
    </citation>
    <scope>NUCLEOTIDE SEQUENCE</scope>
    <source>
        <tissue evidence="2">Shoot tissue taken approximately 20 cm above the soil surface</tissue>
    </source>
</reference>
<proteinExistence type="predicted"/>
<feature type="chain" id="PRO_5002061731" evidence="1">
    <location>
        <begin position="35"/>
        <end position="55"/>
    </location>
</feature>
<name>A0A0A8Y7Z0_ARUDO</name>
<feature type="signal peptide" evidence="1">
    <location>
        <begin position="1"/>
        <end position="34"/>
    </location>
</feature>
<accession>A0A0A8Y7Z0</accession>
<reference evidence="2" key="1">
    <citation type="submission" date="2014-09" db="EMBL/GenBank/DDBJ databases">
        <authorList>
            <person name="Magalhaes I.L.F."/>
            <person name="Oliveira U."/>
            <person name="Santos F.R."/>
            <person name="Vidigal T.H.D.A."/>
            <person name="Brescovit A.D."/>
            <person name="Santos A.J."/>
        </authorList>
    </citation>
    <scope>NUCLEOTIDE SEQUENCE</scope>
    <source>
        <tissue evidence="2">Shoot tissue taken approximately 20 cm above the soil surface</tissue>
    </source>
</reference>
<protein>
    <submittedName>
        <fullName evidence="2">Uncharacterized protein</fullName>
    </submittedName>
</protein>
<evidence type="ECO:0000256" key="1">
    <source>
        <dbReference type="SAM" id="SignalP"/>
    </source>
</evidence>